<keyword evidence="2" id="KW-1185">Reference proteome</keyword>
<name>A0A2J6RT42_HYAVF</name>
<organism evidence="1 2">
    <name type="scientific">Hyaloscypha variabilis (strain UAMH 11265 / GT02V1 / F)</name>
    <name type="common">Meliniomyces variabilis</name>
    <dbReference type="NCBI Taxonomy" id="1149755"/>
    <lineage>
        <taxon>Eukaryota</taxon>
        <taxon>Fungi</taxon>
        <taxon>Dikarya</taxon>
        <taxon>Ascomycota</taxon>
        <taxon>Pezizomycotina</taxon>
        <taxon>Leotiomycetes</taxon>
        <taxon>Helotiales</taxon>
        <taxon>Hyaloscyphaceae</taxon>
        <taxon>Hyaloscypha</taxon>
        <taxon>Hyaloscypha variabilis</taxon>
    </lineage>
</organism>
<evidence type="ECO:0000313" key="1">
    <source>
        <dbReference type="EMBL" id="PMD41691.1"/>
    </source>
</evidence>
<protein>
    <submittedName>
        <fullName evidence="1">Uncharacterized protein</fullName>
    </submittedName>
</protein>
<dbReference type="EMBL" id="KZ613944">
    <property type="protein sequence ID" value="PMD41691.1"/>
    <property type="molecule type" value="Genomic_DNA"/>
</dbReference>
<evidence type="ECO:0000313" key="2">
    <source>
        <dbReference type="Proteomes" id="UP000235786"/>
    </source>
</evidence>
<gene>
    <name evidence="1" type="ORF">L207DRAFT_330748</name>
</gene>
<accession>A0A2J6RT42</accession>
<dbReference type="AlphaFoldDB" id="A0A2J6RT42"/>
<dbReference type="Proteomes" id="UP000235786">
    <property type="component" value="Unassembled WGS sequence"/>
</dbReference>
<sequence length="190" mass="20895">MYQIFLFEERPRSPEHARRVLCPSSSRMSIWSSKSSSRSQHPIKHIVHIGRTSHRISTAAHPKACITLHKRLTKIPVSSVLTTQRQGHLNVGSRLGISPIRLRRNEAFRGASGSCKEASAWRSGGLPCLASHAEEACHVLPIDKGDATPAGLGCSCRDDDHFIDSSTLEPFDPRGKLVIPVFPKEDAGFV</sequence>
<reference evidence="1 2" key="1">
    <citation type="submission" date="2016-04" db="EMBL/GenBank/DDBJ databases">
        <title>A degradative enzymes factory behind the ericoid mycorrhizal symbiosis.</title>
        <authorList>
            <consortium name="DOE Joint Genome Institute"/>
            <person name="Martino E."/>
            <person name="Morin E."/>
            <person name="Grelet G."/>
            <person name="Kuo A."/>
            <person name="Kohler A."/>
            <person name="Daghino S."/>
            <person name="Barry K."/>
            <person name="Choi C."/>
            <person name="Cichocki N."/>
            <person name="Clum A."/>
            <person name="Copeland A."/>
            <person name="Hainaut M."/>
            <person name="Haridas S."/>
            <person name="Labutti K."/>
            <person name="Lindquist E."/>
            <person name="Lipzen A."/>
            <person name="Khouja H.-R."/>
            <person name="Murat C."/>
            <person name="Ohm R."/>
            <person name="Olson A."/>
            <person name="Spatafora J."/>
            <person name="Veneault-Fourrey C."/>
            <person name="Henrissat B."/>
            <person name="Grigoriev I."/>
            <person name="Martin F."/>
            <person name="Perotto S."/>
        </authorList>
    </citation>
    <scope>NUCLEOTIDE SEQUENCE [LARGE SCALE GENOMIC DNA]</scope>
    <source>
        <strain evidence="1 2">F</strain>
    </source>
</reference>
<proteinExistence type="predicted"/>